<comment type="caution">
    <text evidence="1">The sequence shown here is derived from an EMBL/GenBank/DDBJ whole genome shotgun (WGS) entry which is preliminary data.</text>
</comment>
<proteinExistence type="predicted"/>
<gene>
    <name evidence="1" type="ORF">MEUPH1_LOCUS1544</name>
</gene>
<evidence type="ECO:0000313" key="1">
    <source>
        <dbReference type="EMBL" id="CAI6344409.1"/>
    </source>
</evidence>
<reference evidence="1 2" key="1">
    <citation type="submission" date="2023-01" db="EMBL/GenBank/DDBJ databases">
        <authorList>
            <person name="Whitehead M."/>
        </authorList>
    </citation>
    <scope>NUCLEOTIDE SEQUENCE [LARGE SCALE GENOMIC DNA]</scope>
</reference>
<evidence type="ECO:0000313" key="2">
    <source>
        <dbReference type="Proteomes" id="UP001160148"/>
    </source>
</evidence>
<dbReference type="AlphaFoldDB" id="A0AAV0VJF2"/>
<protein>
    <submittedName>
        <fullName evidence="1">Uncharacterized protein</fullName>
    </submittedName>
</protein>
<organism evidence="1 2">
    <name type="scientific">Macrosiphum euphorbiae</name>
    <name type="common">potato aphid</name>
    <dbReference type="NCBI Taxonomy" id="13131"/>
    <lineage>
        <taxon>Eukaryota</taxon>
        <taxon>Metazoa</taxon>
        <taxon>Ecdysozoa</taxon>
        <taxon>Arthropoda</taxon>
        <taxon>Hexapoda</taxon>
        <taxon>Insecta</taxon>
        <taxon>Pterygota</taxon>
        <taxon>Neoptera</taxon>
        <taxon>Paraneoptera</taxon>
        <taxon>Hemiptera</taxon>
        <taxon>Sternorrhyncha</taxon>
        <taxon>Aphidomorpha</taxon>
        <taxon>Aphidoidea</taxon>
        <taxon>Aphididae</taxon>
        <taxon>Macrosiphini</taxon>
        <taxon>Macrosiphum</taxon>
    </lineage>
</organism>
<dbReference type="EMBL" id="CARXXK010000001">
    <property type="protein sequence ID" value="CAI6344409.1"/>
    <property type="molecule type" value="Genomic_DNA"/>
</dbReference>
<dbReference type="Proteomes" id="UP001160148">
    <property type="component" value="Unassembled WGS sequence"/>
</dbReference>
<accession>A0AAV0VJF2</accession>
<name>A0AAV0VJF2_9HEMI</name>
<keyword evidence="2" id="KW-1185">Reference proteome</keyword>
<sequence>MLLKRVEFAALFFPHSKDSIACSSKTVVANEDFVKLETDGALPSSSYLCLCNHVFEDRSGVINLRAYLVRVLLNVHSVRTQRATRVGTEVILGEFFTFTLESRRVKGRTELSGFVRQFWSD</sequence>